<dbReference type="SUPFAM" id="SSF56112">
    <property type="entry name" value="Protein kinase-like (PK-like)"/>
    <property type="match status" value="1"/>
</dbReference>
<keyword evidence="5" id="KW-1185">Reference proteome</keyword>
<dbReference type="Gene3D" id="1.10.510.10">
    <property type="entry name" value="Transferase(Phosphotransferase) domain 1"/>
    <property type="match status" value="1"/>
</dbReference>
<dbReference type="InterPro" id="IPR045274">
    <property type="entry name" value="WAK-like"/>
</dbReference>
<dbReference type="GO" id="GO:0004672">
    <property type="term" value="F:protein kinase activity"/>
    <property type="evidence" value="ECO:0007669"/>
    <property type="project" value="InterPro"/>
</dbReference>
<dbReference type="SMR" id="A0A067EYI5"/>
<dbReference type="Pfam" id="PF00069">
    <property type="entry name" value="Pkinase"/>
    <property type="match status" value="1"/>
</dbReference>
<organism evidence="4 5">
    <name type="scientific">Citrus sinensis</name>
    <name type="common">Sweet orange</name>
    <name type="synonym">Citrus aurantium var. sinensis</name>
    <dbReference type="NCBI Taxonomy" id="2711"/>
    <lineage>
        <taxon>Eukaryota</taxon>
        <taxon>Viridiplantae</taxon>
        <taxon>Streptophyta</taxon>
        <taxon>Embryophyta</taxon>
        <taxon>Tracheophyta</taxon>
        <taxon>Spermatophyta</taxon>
        <taxon>Magnoliopsida</taxon>
        <taxon>eudicotyledons</taxon>
        <taxon>Gunneridae</taxon>
        <taxon>Pentapetalae</taxon>
        <taxon>rosids</taxon>
        <taxon>malvids</taxon>
        <taxon>Sapindales</taxon>
        <taxon>Rutaceae</taxon>
        <taxon>Aurantioideae</taxon>
        <taxon>Citrus</taxon>
    </lineage>
</organism>
<reference evidence="4 5" key="1">
    <citation type="submission" date="2014-04" db="EMBL/GenBank/DDBJ databases">
        <authorList>
            <consortium name="International Citrus Genome Consortium"/>
            <person name="Gmitter F."/>
            <person name="Chen C."/>
            <person name="Farmerie W."/>
            <person name="Harkins T."/>
            <person name="Desany B."/>
            <person name="Mohiuddin M."/>
            <person name="Kodira C."/>
            <person name="Borodovsky M."/>
            <person name="Lomsadze A."/>
            <person name="Burns P."/>
            <person name="Jenkins J."/>
            <person name="Prochnik S."/>
            <person name="Shu S."/>
            <person name="Chapman J."/>
            <person name="Pitluck S."/>
            <person name="Schmutz J."/>
            <person name="Rokhsar D."/>
        </authorList>
    </citation>
    <scope>NUCLEOTIDE SEQUENCE</scope>
</reference>
<evidence type="ECO:0000313" key="4">
    <source>
        <dbReference type="EMBL" id="KDO56282.1"/>
    </source>
</evidence>
<dbReference type="PROSITE" id="PS50011">
    <property type="entry name" value="PROTEIN_KINASE_DOM"/>
    <property type="match status" value="1"/>
</dbReference>
<dbReference type="PANTHER" id="PTHR27005:SF466">
    <property type="entry name" value="NON-FUNCTIONAL PSEUDOKINASE ZED1-LIKE"/>
    <property type="match status" value="1"/>
</dbReference>
<evidence type="ECO:0000256" key="2">
    <source>
        <dbReference type="ARBA" id="ARBA00022840"/>
    </source>
</evidence>
<name>A0A067EYI5_CITSI</name>
<protein>
    <recommendedName>
        <fullName evidence="3">Protein kinase domain-containing protein</fullName>
    </recommendedName>
</protein>
<dbReference type="GO" id="GO:0007166">
    <property type="term" value="P:cell surface receptor signaling pathway"/>
    <property type="evidence" value="ECO:0000318"/>
    <property type="project" value="GO_Central"/>
</dbReference>
<sequence>MSWILRKFKLWSKGKRTLMIGNGASVLQELIASSNGKYIPYRIFSAQELKQETNNYDQKNGFWHESCINNVTYAAQMSHDHILKLIGCCLETPIAILVFEYVQHGTLWDRILGAPQTHFEPLLLKRRLKDAVDAANALAYLHFGFPRPIVFRDFKTSHILFSEENVVKLFDFSLSISIPEGETHITDTVMGTYGHLAPQYVTTCDFSEKLDVYSFGAFLSELLTGRGILDLVRDAHDLVYPFNEYLKNYFEDNRFTEIVDPIIVQDLSCTEKEQQLHASAQLTFECLNESPIDRPTMVDVARRLRQICCSLSCN</sequence>
<gene>
    <name evidence="4" type="ORF">CISIN_1g043524mg</name>
</gene>
<evidence type="ECO:0000256" key="1">
    <source>
        <dbReference type="ARBA" id="ARBA00022741"/>
    </source>
</evidence>
<feature type="domain" description="Protein kinase" evidence="3">
    <location>
        <begin position="12"/>
        <end position="307"/>
    </location>
</feature>
<dbReference type="GO" id="GO:0006952">
    <property type="term" value="P:defense response"/>
    <property type="evidence" value="ECO:0000318"/>
    <property type="project" value="GO_Central"/>
</dbReference>
<dbReference type="PANTHER" id="PTHR27005">
    <property type="entry name" value="WALL-ASSOCIATED RECEPTOR KINASE-LIKE 21"/>
    <property type="match status" value="1"/>
</dbReference>
<dbReference type="PIRSF" id="PIRSF000654">
    <property type="entry name" value="Integrin-linked_kinase"/>
    <property type="match status" value="1"/>
</dbReference>
<keyword evidence="2" id="KW-0067">ATP-binding</keyword>
<dbReference type="Gene3D" id="3.30.200.20">
    <property type="entry name" value="Phosphorylase Kinase, domain 1"/>
    <property type="match status" value="1"/>
</dbReference>
<proteinExistence type="predicted"/>
<dbReference type="GO" id="GO:0005886">
    <property type="term" value="C:plasma membrane"/>
    <property type="evidence" value="ECO:0000318"/>
    <property type="project" value="GO_Central"/>
</dbReference>
<dbReference type="InterPro" id="IPR000719">
    <property type="entry name" value="Prot_kinase_dom"/>
</dbReference>
<dbReference type="InterPro" id="IPR011009">
    <property type="entry name" value="Kinase-like_dom_sf"/>
</dbReference>
<dbReference type="EMBL" id="KK784975">
    <property type="protein sequence ID" value="KDO56282.1"/>
    <property type="molecule type" value="Genomic_DNA"/>
</dbReference>
<accession>A0A067EYI5</accession>
<dbReference type="GO" id="GO:0005524">
    <property type="term" value="F:ATP binding"/>
    <property type="evidence" value="ECO:0007669"/>
    <property type="project" value="UniProtKB-KW"/>
</dbReference>
<dbReference type="AlphaFoldDB" id="A0A067EYI5"/>
<dbReference type="Proteomes" id="UP000027120">
    <property type="component" value="Unassembled WGS sequence"/>
</dbReference>
<evidence type="ECO:0000313" key="5">
    <source>
        <dbReference type="Proteomes" id="UP000027120"/>
    </source>
</evidence>
<keyword evidence="1" id="KW-0547">Nucleotide-binding</keyword>
<evidence type="ECO:0000259" key="3">
    <source>
        <dbReference type="PROSITE" id="PS50011"/>
    </source>
</evidence>